<dbReference type="Proteomes" id="UP001500967">
    <property type="component" value="Unassembled WGS sequence"/>
</dbReference>
<keyword evidence="2 4" id="KW-0067">ATP-binding</keyword>
<reference evidence="4 5" key="1">
    <citation type="journal article" date="2019" name="Int. J. Syst. Evol. Microbiol.">
        <title>The Global Catalogue of Microorganisms (GCM) 10K type strain sequencing project: providing services to taxonomists for standard genome sequencing and annotation.</title>
        <authorList>
            <consortium name="The Broad Institute Genomics Platform"/>
            <consortium name="The Broad Institute Genome Sequencing Center for Infectious Disease"/>
            <person name="Wu L."/>
            <person name="Ma J."/>
        </authorList>
    </citation>
    <scope>NUCLEOTIDE SEQUENCE [LARGE SCALE GENOMIC DNA]</scope>
    <source>
        <strain evidence="4 5">JCM 10425</strain>
    </source>
</reference>
<gene>
    <name evidence="4" type="ORF">GCM10009539_29500</name>
</gene>
<dbReference type="PROSITE" id="PS50893">
    <property type="entry name" value="ABC_TRANSPORTER_2"/>
    <property type="match status" value="1"/>
</dbReference>
<dbReference type="SUPFAM" id="SSF52540">
    <property type="entry name" value="P-loop containing nucleoside triphosphate hydrolases"/>
    <property type="match status" value="1"/>
</dbReference>
<keyword evidence="5" id="KW-1185">Reference proteome</keyword>
<dbReference type="GO" id="GO:0005524">
    <property type="term" value="F:ATP binding"/>
    <property type="evidence" value="ECO:0007669"/>
    <property type="project" value="UniProtKB-KW"/>
</dbReference>
<evidence type="ECO:0000256" key="1">
    <source>
        <dbReference type="ARBA" id="ARBA00022741"/>
    </source>
</evidence>
<dbReference type="EMBL" id="BAAAGX010000010">
    <property type="protein sequence ID" value="GAA0242192.1"/>
    <property type="molecule type" value="Genomic_DNA"/>
</dbReference>
<feature type="domain" description="ABC transporter" evidence="3">
    <location>
        <begin position="3"/>
        <end position="235"/>
    </location>
</feature>
<comment type="caution">
    <text evidence="4">The sequence shown here is derived from an EMBL/GenBank/DDBJ whole genome shotgun (WGS) entry which is preliminary data.</text>
</comment>
<dbReference type="InterPro" id="IPR027417">
    <property type="entry name" value="P-loop_NTPase"/>
</dbReference>
<dbReference type="Pfam" id="PF00005">
    <property type="entry name" value="ABC_tran"/>
    <property type="match status" value="1"/>
</dbReference>
<dbReference type="CDD" id="cd03214">
    <property type="entry name" value="ABC_Iron-Siderophores_B12_Hemin"/>
    <property type="match status" value="1"/>
</dbReference>
<keyword evidence="1" id="KW-0547">Nucleotide-binding</keyword>
<dbReference type="PANTHER" id="PTHR42794">
    <property type="entry name" value="HEMIN IMPORT ATP-BINDING PROTEIN HMUV"/>
    <property type="match status" value="1"/>
</dbReference>
<evidence type="ECO:0000313" key="5">
    <source>
        <dbReference type="Proteomes" id="UP001500967"/>
    </source>
</evidence>
<evidence type="ECO:0000256" key="2">
    <source>
        <dbReference type="ARBA" id="ARBA00022840"/>
    </source>
</evidence>
<evidence type="ECO:0000259" key="3">
    <source>
        <dbReference type="PROSITE" id="PS50893"/>
    </source>
</evidence>
<name>A0ABN0U8G9_9ACTN</name>
<organism evidence="4 5">
    <name type="scientific">Cryptosporangium japonicum</name>
    <dbReference type="NCBI Taxonomy" id="80872"/>
    <lineage>
        <taxon>Bacteria</taxon>
        <taxon>Bacillati</taxon>
        <taxon>Actinomycetota</taxon>
        <taxon>Actinomycetes</taxon>
        <taxon>Cryptosporangiales</taxon>
        <taxon>Cryptosporangiaceae</taxon>
        <taxon>Cryptosporangium</taxon>
    </lineage>
</organism>
<dbReference type="Gene3D" id="3.40.50.300">
    <property type="entry name" value="P-loop containing nucleotide triphosphate hydrolases"/>
    <property type="match status" value="1"/>
</dbReference>
<protein>
    <submittedName>
        <fullName evidence="4">ABC transporter ATP-binding protein</fullName>
    </submittedName>
</protein>
<dbReference type="PROSITE" id="PS00211">
    <property type="entry name" value="ABC_TRANSPORTER_1"/>
    <property type="match status" value="1"/>
</dbReference>
<accession>A0ABN0U8G9</accession>
<sequence>MRVTGEHLTVAVRGRRLLSGVDLVAEPGSTVGLLGPNGSGKSTLLRTLAGLRDPTGGQVRLDGADRRTLPRRTVARRVAVVTQQTPADLDLTVRDVLLLARIPHRSRLAPVTTADVEGADRAAERAGLPGYGDRAWSSLSGGERQRVDLARAFLQDPDVLLLDEPTNHLDVRHQLDLLEQLASSPVTVVVALHGLDLAAQYCDRIVLLARGEIVAAGTPAEVLTPERIAAVFEVRAEVTIGADGRPDIRIRRPS</sequence>
<dbReference type="InterPro" id="IPR017871">
    <property type="entry name" value="ABC_transporter-like_CS"/>
</dbReference>
<dbReference type="InterPro" id="IPR003593">
    <property type="entry name" value="AAA+_ATPase"/>
</dbReference>
<dbReference type="SMART" id="SM00382">
    <property type="entry name" value="AAA"/>
    <property type="match status" value="1"/>
</dbReference>
<evidence type="ECO:0000313" key="4">
    <source>
        <dbReference type="EMBL" id="GAA0242192.1"/>
    </source>
</evidence>
<dbReference type="RefSeq" id="WP_344649372.1">
    <property type="nucleotide sequence ID" value="NZ_BAAAGX010000010.1"/>
</dbReference>
<dbReference type="PANTHER" id="PTHR42794:SF2">
    <property type="entry name" value="ABC TRANSPORTER ATP-BINDING PROTEIN"/>
    <property type="match status" value="1"/>
</dbReference>
<proteinExistence type="predicted"/>
<dbReference type="InterPro" id="IPR003439">
    <property type="entry name" value="ABC_transporter-like_ATP-bd"/>
</dbReference>